<reference evidence="3 4" key="1">
    <citation type="submission" date="2022-05" db="EMBL/GenBank/DDBJ databases">
        <title>Flavobacterium sp., isolated from activated sludge.</title>
        <authorList>
            <person name="Ran Q."/>
        </authorList>
    </citation>
    <scope>NUCLEOTIDE SEQUENCE [LARGE SCALE GENOMIC DNA]</scope>
    <source>
        <strain evidence="3 4">HXWNR70</strain>
    </source>
</reference>
<evidence type="ECO:0000256" key="1">
    <source>
        <dbReference type="SAM" id="Phobius"/>
    </source>
</evidence>
<comment type="caution">
    <text evidence="3">The sequence shown here is derived from an EMBL/GenBank/DDBJ whole genome shotgun (WGS) entry which is preliminary data.</text>
</comment>
<accession>A0ABT0TP73</accession>
<sequence>MLFSGFIFGLISSLHCVGMCGPIAMMLPVDRNNPAKKVMQIMLYHLGRLTAYSLLGLVFGILGKGLFLAGFQQKLSVVLGLMMIIVVLVPERVFAQYNFSKPVYSLIAKVKSKLGAQFKKKSFGSLFTIGFLNGFLPCGLVYVALFGAIAMQNLSLSVLYMALYGIGTIPMMSAVVYVSNLLTLPVRHKIQKVIPIVAVGIGVLFILRGLGLDIPFVSPSTMQLFVQSTPNCKVH</sequence>
<dbReference type="EMBL" id="JAMLJM010000003">
    <property type="protein sequence ID" value="MCL9808859.1"/>
    <property type="molecule type" value="Genomic_DNA"/>
</dbReference>
<protein>
    <submittedName>
        <fullName evidence="3">Sulfite exporter TauE/SafE family protein</fullName>
    </submittedName>
</protein>
<dbReference type="PANTHER" id="PTHR42208:SF1">
    <property type="entry name" value="HEAVY METAL TRANSPORTER"/>
    <property type="match status" value="1"/>
</dbReference>
<evidence type="ECO:0000313" key="3">
    <source>
        <dbReference type="EMBL" id="MCL9808859.1"/>
    </source>
</evidence>
<dbReference type="Proteomes" id="UP001317191">
    <property type="component" value="Unassembled WGS sequence"/>
</dbReference>
<feature type="domain" description="Urease accessory protein UreH-like transmembrane" evidence="2">
    <location>
        <begin position="5"/>
        <end position="204"/>
    </location>
</feature>
<evidence type="ECO:0000313" key="4">
    <source>
        <dbReference type="Proteomes" id="UP001317191"/>
    </source>
</evidence>
<keyword evidence="1" id="KW-0472">Membrane</keyword>
<evidence type="ECO:0000259" key="2">
    <source>
        <dbReference type="Pfam" id="PF13386"/>
    </source>
</evidence>
<feature type="transmembrane region" description="Helical" evidence="1">
    <location>
        <begin position="157"/>
        <end position="181"/>
    </location>
</feature>
<dbReference type="PANTHER" id="PTHR42208">
    <property type="entry name" value="HEAVY METAL TRANSPORTER-RELATED"/>
    <property type="match status" value="1"/>
</dbReference>
<proteinExistence type="predicted"/>
<gene>
    <name evidence="3" type="ORF">NAT50_05740</name>
</gene>
<keyword evidence="1" id="KW-1133">Transmembrane helix</keyword>
<feature type="transmembrane region" description="Helical" evidence="1">
    <location>
        <begin position="75"/>
        <end position="95"/>
    </location>
</feature>
<name>A0ABT0TP73_9FLAO</name>
<dbReference type="RefSeq" id="WP_250592260.1">
    <property type="nucleotide sequence ID" value="NZ_JAMLJM010000003.1"/>
</dbReference>
<keyword evidence="1" id="KW-0812">Transmembrane</keyword>
<feature type="transmembrane region" description="Helical" evidence="1">
    <location>
        <begin position="49"/>
        <end position="69"/>
    </location>
</feature>
<feature type="transmembrane region" description="Helical" evidence="1">
    <location>
        <begin position="6"/>
        <end position="29"/>
    </location>
</feature>
<dbReference type="InterPro" id="IPR039447">
    <property type="entry name" value="UreH-like_TM_dom"/>
</dbReference>
<organism evidence="3 4">
    <name type="scientific">Flavobacterium luminosum</name>
    <dbReference type="NCBI Taxonomy" id="2949086"/>
    <lineage>
        <taxon>Bacteria</taxon>
        <taxon>Pseudomonadati</taxon>
        <taxon>Bacteroidota</taxon>
        <taxon>Flavobacteriia</taxon>
        <taxon>Flavobacteriales</taxon>
        <taxon>Flavobacteriaceae</taxon>
        <taxon>Flavobacterium</taxon>
    </lineage>
</organism>
<dbReference type="Pfam" id="PF13386">
    <property type="entry name" value="DsbD_2"/>
    <property type="match status" value="1"/>
</dbReference>
<keyword evidence="4" id="KW-1185">Reference proteome</keyword>
<feature type="transmembrane region" description="Helical" evidence="1">
    <location>
        <begin position="193"/>
        <end position="212"/>
    </location>
</feature>
<feature type="transmembrane region" description="Helical" evidence="1">
    <location>
        <begin position="126"/>
        <end position="151"/>
    </location>
</feature>